<dbReference type="PANTHER" id="PTHR21716">
    <property type="entry name" value="TRANSMEMBRANE PROTEIN"/>
    <property type="match status" value="1"/>
</dbReference>
<evidence type="ECO:0000256" key="5">
    <source>
        <dbReference type="ARBA" id="ARBA00023136"/>
    </source>
</evidence>
<dbReference type="EMBL" id="FQUZ01000025">
    <property type="protein sequence ID" value="SHF50237.1"/>
    <property type="molecule type" value="Genomic_DNA"/>
</dbReference>
<dbReference type="Pfam" id="PF01594">
    <property type="entry name" value="AI-2E_transport"/>
    <property type="match status" value="1"/>
</dbReference>
<dbReference type="InterPro" id="IPR002549">
    <property type="entry name" value="AI-2E-like"/>
</dbReference>
<dbReference type="PANTHER" id="PTHR21716:SF4">
    <property type="entry name" value="TRANSMEMBRANE PROTEIN 245"/>
    <property type="match status" value="1"/>
</dbReference>
<evidence type="ECO:0000313" key="7">
    <source>
        <dbReference type="EMBL" id="SHF50237.1"/>
    </source>
</evidence>
<keyword evidence="3 6" id="KW-0812">Transmembrane</keyword>
<keyword evidence="4 6" id="KW-1133">Transmembrane helix</keyword>
<comment type="subcellular location">
    <subcellularLocation>
        <location evidence="1">Membrane</location>
        <topology evidence="1">Multi-pass membrane protein</topology>
    </subcellularLocation>
</comment>
<proteinExistence type="inferred from homology"/>
<dbReference type="STRING" id="1122156.SAMN02745117_02077"/>
<accession>A0A1M5C6K8</accession>
<keyword evidence="5 6" id="KW-0472">Membrane</keyword>
<name>A0A1M5C6K8_9BURK</name>
<evidence type="ECO:0000256" key="6">
    <source>
        <dbReference type="SAM" id="Phobius"/>
    </source>
</evidence>
<feature type="transmembrane region" description="Helical" evidence="6">
    <location>
        <begin position="34"/>
        <end position="50"/>
    </location>
</feature>
<evidence type="ECO:0000256" key="3">
    <source>
        <dbReference type="ARBA" id="ARBA00022692"/>
    </source>
</evidence>
<feature type="transmembrane region" description="Helical" evidence="6">
    <location>
        <begin position="265"/>
        <end position="293"/>
    </location>
</feature>
<sequence>MSVFSSLLRALSIVFPHHFAWIAMNSQETLQSRAFIAALIAVTIGFFILLEPFYSAIFWAATLAVLFWPIHQKILRRMPGRTNLASVTTLLVCTLIVIIPLVLVGISLVQEVLSFYGRMTSGGNSFDQYLQQISDATPEWVWQWLNRFGLDGLDEVQQKMAEVATQALSVVYTRAVNIGQNTMQFAISFFLMMYLLFFCFRDGAHIMGHMRRAIPMQKDHLGNLANKFTSVVKATIKGNITVAAVQGSLGGLMFLALGIQGPMMWGVVMAFLSLLPAVGAGLVWGPVAIYLLATGSIVKGIIMIVVGVGVIGLVDNILRPILVGKETKMPDYLVLLSTLGGLSLFGLTGFVAGPVIAALFIAIWALFINRKEDREPVASPAKPPSQGH</sequence>
<evidence type="ECO:0000313" key="8">
    <source>
        <dbReference type="Proteomes" id="UP000184327"/>
    </source>
</evidence>
<organism evidence="7 8">
    <name type="scientific">Lampropedia hyalina DSM 16112</name>
    <dbReference type="NCBI Taxonomy" id="1122156"/>
    <lineage>
        <taxon>Bacteria</taxon>
        <taxon>Pseudomonadati</taxon>
        <taxon>Pseudomonadota</taxon>
        <taxon>Betaproteobacteria</taxon>
        <taxon>Burkholderiales</taxon>
        <taxon>Comamonadaceae</taxon>
        <taxon>Lampropedia</taxon>
    </lineage>
</organism>
<reference evidence="7 8" key="1">
    <citation type="submission" date="2016-11" db="EMBL/GenBank/DDBJ databases">
        <authorList>
            <person name="Jaros S."/>
            <person name="Januszkiewicz K."/>
            <person name="Wedrychowicz H."/>
        </authorList>
    </citation>
    <scope>NUCLEOTIDE SEQUENCE [LARGE SCALE GENOMIC DNA]</scope>
    <source>
        <strain evidence="7 8">DSM 16112</strain>
    </source>
</reference>
<dbReference type="GO" id="GO:0016020">
    <property type="term" value="C:membrane"/>
    <property type="evidence" value="ECO:0007669"/>
    <property type="project" value="UniProtKB-SubCell"/>
</dbReference>
<keyword evidence="8" id="KW-1185">Reference proteome</keyword>
<feature type="transmembrane region" description="Helical" evidence="6">
    <location>
        <begin position="240"/>
        <end position="259"/>
    </location>
</feature>
<gene>
    <name evidence="7" type="ORF">SAMN02745117_02077</name>
</gene>
<feature type="transmembrane region" description="Helical" evidence="6">
    <location>
        <begin position="342"/>
        <end position="367"/>
    </location>
</feature>
<feature type="transmembrane region" description="Helical" evidence="6">
    <location>
        <begin position="6"/>
        <end position="22"/>
    </location>
</feature>
<dbReference type="AlphaFoldDB" id="A0A1M5C6K8"/>
<evidence type="ECO:0000256" key="4">
    <source>
        <dbReference type="ARBA" id="ARBA00022989"/>
    </source>
</evidence>
<evidence type="ECO:0000256" key="2">
    <source>
        <dbReference type="ARBA" id="ARBA00009773"/>
    </source>
</evidence>
<evidence type="ECO:0000256" key="1">
    <source>
        <dbReference type="ARBA" id="ARBA00004141"/>
    </source>
</evidence>
<feature type="transmembrane region" description="Helical" evidence="6">
    <location>
        <begin position="182"/>
        <end position="200"/>
    </location>
</feature>
<protein>
    <submittedName>
        <fullName evidence="7">Predicted PurR-regulated permease PerM</fullName>
    </submittedName>
</protein>
<feature type="transmembrane region" description="Helical" evidence="6">
    <location>
        <begin position="300"/>
        <end position="322"/>
    </location>
</feature>
<dbReference type="Proteomes" id="UP000184327">
    <property type="component" value="Unassembled WGS sequence"/>
</dbReference>
<feature type="transmembrane region" description="Helical" evidence="6">
    <location>
        <begin position="87"/>
        <end position="109"/>
    </location>
</feature>
<comment type="similarity">
    <text evidence="2">Belongs to the autoinducer-2 exporter (AI-2E) (TC 2.A.86) family.</text>
</comment>